<feature type="chain" id="PRO_5046612145" evidence="1">
    <location>
        <begin position="24"/>
        <end position="342"/>
    </location>
</feature>
<keyword evidence="1" id="KW-0732">Signal</keyword>
<reference evidence="2 3" key="1">
    <citation type="submission" date="2022-05" db="EMBL/GenBank/DDBJ databases">
        <authorList>
            <consortium name="Genoscope - CEA"/>
            <person name="William W."/>
        </authorList>
    </citation>
    <scope>NUCLEOTIDE SEQUENCE [LARGE SCALE GENOMIC DNA]</scope>
</reference>
<protein>
    <submittedName>
        <fullName evidence="2">Uncharacterized protein</fullName>
    </submittedName>
</protein>
<feature type="signal peptide" evidence="1">
    <location>
        <begin position="1"/>
        <end position="23"/>
    </location>
</feature>
<organism evidence="2 3">
    <name type="scientific">Porites lobata</name>
    <dbReference type="NCBI Taxonomy" id="104759"/>
    <lineage>
        <taxon>Eukaryota</taxon>
        <taxon>Metazoa</taxon>
        <taxon>Cnidaria</taxon>
        <taxon>Anthozoa</taxon>
        <taxon>Hexacorallia</taxon>
        <taxon>Scleractinia</taxon>
        <taxon>Fungiina</taxon>
        <taxon>Poritidae</taxon>
        <taxon>Porites</taxon>
    </lineage>
</organism>
<name>A0ABN8MQQ8_9CNID</name>
<evidence type="ECO:0000313" key="3">
    <source>
        <dbReference type="Proteomes" id="UP001159405"/>
    </source>
</evidence>
<gene>
    <name evidence="2" type="ORF">PLOB_00016052</name>
</gene>
<sequence>MRKIHGLLSVLVLAAEDETAIIGQVTYNEGKDEVLGFCGVNGDHHYQCLDSFCVPVGDGEEGYKAITSAFNSYKIGTFAQAIILNPLHPKLPRLPVLIMATCKKFDSDFVFRQWPGVQRLYEAEIEPIVGPLIGNSSDGDSRRRKMMLQLCNSEVIDHKFQPISLDLGFIFICRREDQPDGFYVLHELCDQNYIHNHKKLLNPLDHATRVLTMGPYLEHMNHLKLVHDVFPLDEHGLGSSDIVRRDRQNWASVQKLSFPKVKNCLERLMNRDGGNQQPNPTWFGTKTYLLIVWYYVEIFCSSVASLKTRVKYAAIVTHFLAIWFNYVQRQPQLSLRKNFITR</sequence>
<accession>A0ABN8MQQ8</accession>
<evidence type="ECO:0000313" key="2">
    <source>
        <dbReference type="EMBL" id="CAH3033755.1"/>
    </source>
</evidence>
<comment type="caution">
    <text evidence="2">The sequence shown here is derived from an EMBL/GenBank/DDBJ whole genome shotgun (WGS) entry which is preliminary data.</text>
</comment>
<keyword evidence="3" id="KW-1185">Reference proteome</keyword>
<dbReference type="EMBL" id="CALNXK010000002">
    <property type="protein sequence ID" value="CAH3033755.1"/>
    <property type="molecule type" value="Genomic_DNA"/>
</dbReference>
<evidence type="ECO:0000256" key="1">
    <source>
        <dbReference type="SAM" id="SignalP"/>
    </source>
</evidence>
<proteinExistence type="predicted"/>
<dbReference type="Proteomes" id="UP001159405">
    <property type="component" value="Unassembled WGS sequence"/>
</dbReference>